<dbReference type="RefSeq" id="WP_154452211.1">
    <property type="nucleotide sequence ID" value="NZ_CP044328.1"/>
</dbReference>
<protein>
    <submittedName>
        <fullName evidence="1">Uncharacterized protein</fullName>
    </submittedName>
</protein>
<reference evidence="2" key="1">
    <citation type="submission" date="2019-09" db="EMBL/GenBank/DDBJ databases">
        <title>Isolation and complete genome sequencing of Methylocystis species.</title>
        <authorList>
            <person name="Rumah B.L."/>
            <person name="Stead C.E."/>
            <person name="Stevens B.C."/>
            <person name="Minton N.P."/>
            <person name="Grosse-Honebrink A."/>
            <person name="Zhang Y."/>
        </authorList>
    </citation>
    <scope>NUCLEOTIDE SEQUENCE [LARGE SCALE GENOMIC DNA]</scope>
    <source>
        <strain evidence="2">BRCS1</strain>
    </source>
</reference>
<keyword evidence="2" id="KW-1185">Reference proteome</keyword>
<accession>A0ABX6EI50</accession>
<proteinExistence type="predicted"/>
<dbReference type="EMBL" id="CP044328">
    <property type="protein sequence ID" value="QGM94235.1"/>
    <property type="molecule type" value="Genomic_DNA"/>
</dbReference>
<gene>
    <name evidence="1" type="ORF">F7D13_09450</name>
</gene>
<name>A0ABX6EI50_9HYPH</name>
<evidence type="ECO:0000313" key="1">
    <source>
        <dbReference type="EMBL" id="QGM94235.1"/>
    </source>
</evidence>
<organism evidence="1 2">
    <name type="scientific">Methylocystis rosea</name>
    <dbReference type="NCBI Taxonomy" id="173366"/>
    <lineage>
        <taxon>Bacteria</taxon>
        <taxon>Pseudomonadati</taxon>
        <taxon>Pseudomonadota</taxon>
        <taxon>Alphaproteobacteria</taxon>
        <taxon>Hyphomicrobiales</taxon>
        <taxon>Methylocystaceae</taxon>
        <taxon>Methylocystis</taxon>
    </lineage>
</organism>
<evidence type="ECO:0000313" key="2">
    <source>
        <dbReference type="Proteomes" id="UP000424673"/>
    </source>
</evidence>
<reference evidence="1 2" key="2">
    <citation type="journal article" date="2021" name="AMB Express">
        <title>Isolation and characterisation of Methylocystis spp. for poly-3-hydroxybutyrate production using waste methane feedstocks.</title>
        <authorList>
            <person name="Rumah B.L."/>
            <person name="Stead C.E."/>
            <person name="Claxton Stevens B.H."/>
            <person name="Minton N.P."/>
            <person name="Grosse-Honebrink A."/>
            <person name="Zhang Y."/>
        </authorList>
    </citation>
    <scope>NUCLEOTIDE SEQUENCE [LARGE SCALE GENOMIC DNA]</scope>
    <source>
        <strain evidence="1 2">BRCS1</strain>
    </source>
</reference>
<dbReference type="Proteomes" id="UP000424673">
    <property type="component" value="Chromosome"/>
</dbReference>
<sequence length="77" mass="8411">MAMISALKHLLPAIENWPAEDQEALAEAAREIEAARAGHYAMTPEEEAAVLEGLAEVERGDFAPAEEMAALWKKFMA</sequence>